<feature type="compositionally biased region" description="Basic and acidic residues" evidence="1">
    <location>
        <begin position="49"/>
        <end position="70"/>
    </location>
</feature>
<sequence>MRGSRTEPITSVHDLAVQSHALFNIKDLNKNDFMRYFREDLHRRLLSPDFKKKAREMDKRREGKPREARSALRQSVRDNGLSSKGDIRS</sequence>
<feature type="region of interest" description="Disordered" evidence="1">
    <location>
        <begin position="48"/>
        <end position="89"/>
    </location>
</feature>
<proteinExistence type="predicted"/>
<reference evidence="2 3" key="1">
    <citation type="submission" date="2024-01" db="EMBL/GenBank/DDBJ databases">
        <title>Genome assemblies of Stephania.</title>
        <authorList>
            <person name="Yang L."/>
        </authorList>
    </citation>
    <scope>NUCLEOTIDE SEQUENCE [LARGE SCALE GENOMIC DNA]</scope>
    <source>
        <strain evidence="2">JXDWG</strain>
        <tissue evidence="2">Leaf</tissue>
    </source>
</reference>
<keyword evidence="3" id="KW-1185">Reference proteome</keyword>
<protein>
    <submittedName>
        <fullName evidence="2">Uncharacterized protein</fullName>
    </submittedName>
</protein>
<comment type="caution">
    <text evidence="2">The sequence shown here is derived from an EMBL/GenBank/DDBJ whole genome shotgun (WGS) entry which is preliminary data.</text>
</comment>
<accession>A0AAP0HS23</accession>
<gene>
    <name evidence="2" type="ORF">Scep_026431</name>
</gene>
<dbReference type="EMBL" id="JBBNAG010000011">
    <property type="protein sequence ID" value="KAK9094962.1"/>
    <property type="molecule type" value="Genomic_DNA"/>
</dbReference>
<name>A0AAP0HS23_9MAGN</name>
<organism evidence="2 3">
    <name type="scientific">Stephania cephalantha</name>
    <dbReference type="NCBI Taxonomy" id="152367"/>
    <lineage>
        <taxon>Eukaryota</taxon>
        <taxon>Viridiplantae</taxon>
        <taxon>Streptophyta</taxon>
        <taxon>Embryophyta</taxon>
        <taxon>Tracheophyta</taxon>
        <taxon>Spermatophyta</taxon>
        <taxon>Magnoliopsida</taxon>
        <taxon>Ranunculales</taxon>
        <taxon>Menispermaceae</taxon>
        <taxon>Menispermoideae</taxon>
        <taxon>Cissampelideae</taxon>
        <taxon>Stephania</taxon>
    </lineage>
</organism>
<evidence type="ECO:0000256" key="1">
    <source>
        <dbReference type="SAM" id="MobiDB-lite"/>
    </source>
</evidence>
<dbReference type="Proteomes" id="UP001419268">
    <property type="component" value="Unassembled WGS sequence"/>
</dbReference>
<evidence type="ECO:0000313" key="2">
    <source>
        <dbReference type="EMBL" id="KAK9094962.1"/>
    </source>
</evidence>
<dbReference type="AlphaFoldDB" id="A0AAP0HS23"/>
<evidence type="ECO:0000313" key="3">
    <source>
        <dbReference type="Proteomes" id="UP001419268"/>
    </source>
</evidence>